<organism evidence="2 3">
    <name type="scientific">Parascaris equorum</name>
    <name type="common">Equine roundworm</name>
    <dbReference type="NCBI Taxonomy" id="6256"/>
    <lineage>
        <taxon>Eukaryota</taxon>
        <taxon>Metazoa</taxon>
        <taxon>Ecdysozoa</taxon>
        <taxon>Nematoda</taxon>
        <taxon>Chromadorea</taxon>
        <taxon>Rhabditida</taxon>
        <taxon>Spirurina</taxon>
        <taxon>Ascaridomorpha</taxon>
        <taxon>Ascaridoidea</taxon>
        <taxon>Ascarididae</taxon>
        <taxon>Parascaris</taxon>
    </lineage>
</organism>
<dbReference type="WBParaSite" id="PEQ_0000754901-mRNA-1">
    <property type="protein sequence ID" value="PEQ_0000754901-mRNA-1"/>
    <property type="gene ID" value="PEQ_0000754901"/>
</dbReference>
<dbReference type="AlphaFoldDB" id="A0A914RM26"/>
<evidence type="ECO:0000256" key="1">
    <source>
        <dbReference type="SAM" id="Phobius"/>
    </source>
</evidence>
<keyword evidence="1" id="KW-0812">Transmembrane</keyword>
<feature type="transmembrane region" description="Helical" evidence="1">
    <location>
        <begin position="35"/>
        <end position="57"/>
    </location>
</feature>
<name>A0A914RM26_PAREQ</name>
<evidence type="ECO:0000313" key="3">
    <source>
        <dbReference type="WBParaSite" id="PEQ_0000754901-mRNA-1"/>
    </source>
</evidence>
<keyword evidence="1" id="KW-0472">Membrane</keyword>
<keyword evidence="1" id="KW-1133">Transmembrane helix</keyword>
<dbReference type="Proteomes" id="UP000887564">
    <property type="component" value="Unplaced"/>
</dbReference>
<keyword evidence="2" id="KW-1185">Reference proteome</keyword>
<reference evidence="3" key="1">
    <citation type="submission" date="2022-11" db="UniProtKB">
        <authorList>
            <consortium name="WormBaseParasite"/>
        </authorList>
    </citation>
    <scope>IDENTIFICATION</scope>
</reference>
<proteinExistence type="predicted"/>
<protein>
    <submittedName>
        <fullName evidence="3">Uncharacterized protein</fullName>
    </submittedName>
</protein>
<sequence length="124" mass="14004">MNAPPIEKKAYTIDTKENKKSPQNDHGKMAHRMRYCILLLTTVCLSSVMSNIVVFNFTVLCMTRHHGEELPLANEYHSRSSIIICSLSAFCGFLPTERCGFEIVVTSLLSSTKIPPFPLLFMHL</sequence>
<accession>A0A914RM26</accession>
<evidence type="ECO:0000313" key="2">
    <source>
        <dbReference type="Proteomes" id="UP000887564"/>
    </source>
</evidence>